<evidence type="ECO:0000256" key="5">
    <source>
        <dbReference type="RuleBase" id="RU000461"/>
    </source>
</evidence>
<gene>
    <name evidence="8" type="primary">LOC107418280</name>
</gene>
<protein>
    <submittedName>
        <fullName evidence="8">Cytochrome P450 71A1</fullName>
    </submittedName>
</protein>
<evidence type="ECO:0000256" key="6">
    <source>
        <dbReference type="SAM" id="Phobius"/>
    </source>
</evidence>
<keyword evidence="5" id="KW-0503">Monooxygenase</keyword>
<comment type="similarity">
    <text evidence="1 5">Belongs to the cytochrome P450 family.</text>
</comment>
<dbReference type="InParanoid" id="A0A6P4A9Q7"/>
<dbReference type="GO" id="GO:0004497">
    <property type="term" value="F:monooxygenase activity"/>
    <property type="evidence" value="ECO:0007669"/>
    <property type="project" value="UniProtKB-KW"/>
</dbReference>
<keyword evidence="6" id="KW-0812">Transmembrane</keyword>
<feature type="transmembrane region" description="Helical" evidence="6">
    <location>
        <begin position="20"/>
        <end position="38"/>
    </location>
</feature>
<dbReference type="SUPFAM" id="SSF48264">
    <property type="entry name" value="Cytochrome P450"/>
    <property type="match status" value="1"/>
</dbReference>
<name>A0A6P4A9Q7_ZIZJJ</name>
<dbReference type="GO" id="GO:0020037">
    <property type="term" value="F:heme binding"/>
    <property type="evidence" value="ECO:0007669"/>
    <property type="project" value="InterPro"/>
</dbReference>
<reference evidence="7" key="1">
    <citation type="submission" date="2025-05" db="UniProtKB">
        <authorList>
            <consortium name="RefSeq"/>
        </authorList>
    </citation>
    <scope>NUCLEOTIDE SEQUENCE [LARGE SCALE GENOMIC DNA]</scope>
</reference>
<keyword evidence="6" id="KW-0472">Membrane</keyword>
<dbReference type="Proteomes" id="UP001652623">
    <property type="component" value="Chromosome 2"/>
</dbReference>
<keyword evidence="7" id="KW-1185">Reference proteome</keyword>
<feature type="binding site" description="axial binding residue" evidence="4">
    <location>
        <position position="460"/>
    </location>
    <ligand>
        <name>heme</name>
        <dbReference type="ChEBI" id="CHEBI:30413"/>
    </ligand>
    <ligandPart>
        <name>Fe</name>
        <dbReference type="ChEBI" id="CHEBI:18248"/>
    </ligandPart>
</feature>
<dbReference type="PRINTS" id="PR00385">
    <property type="entry name" value="P450"/>
</dbReference>
<dbReference type="Pfam" id="PF00067">
    <property type="entry name" value="p450"/>
    <property type="match status" value="1"/>
</dbReference>
<dbReference type="PANTHER" id="PTHR47955:SF18">
    <property type="entry name" value="CYTOCHROME P450 71A1-LIKE"/>
    <property type="match status" value="1"/>
</dbReference>
<organism evidence="7 8">
    <name type="scientific">Ziziphus jujuba</name>
    <name type="common">Chinese jujube</name>
    <name type="synonym">Ziziphus sativa</name>
    <dbReference type="NCBI Taxonomy" id="326968"/>
    <lineage>
        <taxon>Eukaryota</taxon>
        <taxon>Viridiplantae</taxon>
        <taxon>Streptophyta</taxon>
        <taxon>Embryophyta</taxon>
        <taxon>Tracheophyta</taxon>
        <taxon>Spermatophyta</taxon>
        <taxon>Magnoliopsida</taxon>
        <taxon>eudicotyledons</taxon>
        <taxon>Gunneridae</taxon>
        <taxon>Pentapetalae</taxon>
        <taxon>rosids</taxon>
        <taxon>fabids</taxon>
        <taxon>Rosales</taxon>
        <taxon>Rhamnaceae</taxon>
        <taxon>Paliureae</taxon>
        <taxon>Ziziphus</taxon>
    </lineage>
</organism>
<keyword evidence="3 4" id="KW-0408">Iron</keyword>
<reference evidence="8" key="2">
    <citation type="submission" date="2025-08" db="UniProtKB">
        <authorList>
            <consortium name="RefSeq"/>
        </authorList>
    </citation>
    <scope>IDENTIFICATION</scope>
    <source>
        <tissue evidence="8">Seedling</tissue>
    </source>
</reference>
<dbReference type="Gene3D" id="1.10.630.10">
    <property type="entry name" value="Cytochrome P450"/>
    <property type="match status" value="1"/>
</dbReference>
<dbReference type="GeneID" id="107418280"/>
<evidence type="ECO:0000313" key="7">
    <source>
        <dbReference type="Proteomes" id="UP001652623"/>
    </source>
</evidence>
<dbReference type="InterPro" id="IPR017972">
    <property type="entry name" value="Cyt_P450_CS"/>
</dbReference>
<sequence>MDPLTALLQQWWLELQSTTFFKPIIFFPLLIFFSVYLYKLIITGPKLNLPPSPPKLPIIGNIHQLSTQLHRSFQDLSEKYGPLILLHLGRSPILIVSSADIAKEILKSHDSVFLNRPRVRAADVLLYGCTDVAFCPYGEYWRQTKRIHVLELLSLKRVQGFQFVRQEEVAEMVEKIRYRCEDGGEVDLSEMLTTISNSIASRCALGRKYEGEDGDESFGALSKKALELTGAFNFRDSLPFLKFMDGLTGFDAKLKKTAKAFHDLLDQVIDEHQKSNNYDQQQSDNKKDFVDILLHLQKGGELGINLTRENLVAILLDTFIGGADTTAATMEWAMSELVKNPRVMKKAQEEVRGVVGNKTNVDESDIDEMEYLKCVVKETLRLHAPVMVPRESTSSVYSKLEGYDIPPKTKVLINAWAIQRDPKLWENPEEFVPERFIDNPVDFKGHHNQFIPFGAGRRGCPGMSFAVIETEYVLANLLYWFDWKLPNGATVEDFDMSDVFGLVIHKKIPLRLVPVLH</sequence>
<keyword evidence="2 4" id="KW-0479">Metal-binding</keyword>
<dbReference type="GO" id="GO:0016705">
    <property type="term" value="F:oxidoreductase activity, acting on paired donors, with incorporation or reduction of molecular oxygen"/>
    <property type="evidence" value="ECO:0007669"/>
    <property type="project" value="InterPro"/>
</dbReference>
<accession>A0A6P4A9Q7</accession>
<dbReference type="InterPro" id="IPR002401">
    <property type="entry name" value="Cyt_P450_E_grp-I"/>
</dbReference>
<dbReference type="PRINTS" id="PR00463">
    <property type="entry name" value="EP450I"/>
</dbReference>
<proteinExistence type="inferred from homology"/>
<dbReference type="PANTHER" id="PTHR47955">
    <property type="entry name" value="CYTOCHROME P450 FAMILY 71 PROTEIN"/>
    <property type="match status" value="1"/>
</dbReference>
<evidence type="ECO:0000313" key="8">
    <source>
        <dbReference type="RefSeq" id="XP_015882454.3"/>
    </source>
</evidence>
<keyword evidence="5" id="KW-0560">Oxidoreductase</keyword>
<dbReference type="GO" id="GO:0005506">
    <property type="term" value="F:iron ion binding"/>
    <property type="evidence" value="ECO:0007669"/>
    <property type="project" value="InterPro"/>
</dbReference>
<dbReference type="InterPro" id="IPR036396">
    <property type="entry name" value="Cyt_P450_sf"/>
</dbReference>
<evidence type="ECO:0000256" key="1">
    <source>
        <dbReference type="ARBA" id="ARBA00010617"/>
    </source>
</evidence>
<keyword evidence="4 5" id="KW-0349">Heme</keyword>
<dbReference type="RefSeq" id="XP_015882454.3">
    <property type="nucleotide sequence ID" value="XM_016026968.4"/>
</dbReference>
<comment type="cofactor">
    <cofactor evidence="4">
        <name>heme</name>
        <dbReference type="ChEBI" id="CHEBI:30413"/>
    </cofactor>
</comment>
<dbReference type="CDD" id="cd11072">
    <property type="entry name" value="CYP71-like"/>
    <property type="match status" value="1"/>
</dbReference>
<evidence type="ECO:0000256" key="4">
    <source>
        <dbReference type="PIRSR" id="PIRSR602401-1"/>
    </source>
</evidence>
<evidence type="ECO:0000256" key="3">
    <source>
        <dbReference type="ARBA" id="ARBA00023004"/>
    </source>
</evidence>
<dbReference type="AlphaFoldDB" id="A0A6P4A9Q7"/>
<dbReference type="PROSITE" id="PS00086">
    <property type="entry name" value="CYTOCHROME_P450"/>
    <property type="match status" value="1"/>
</dbReference>
<dbReference type="InterPro" id="IPR001128">
    <property type="entry name" value="Cyt_P450"/>
</dbReference>
<keyword evidence="6" id="KW-1133">Transmembrane helix</keyword>
<evidence type="ECO:0000256" key="2">
    <source>
        <dbReference type="ARBA" id="ARBA00022723"/>
    </source>
</evidence>
<dbReference type="KEGG" id="zju:107418280"/>